<dbReference type="OMA" id="FRIPNTH"/>
<feature type="region of interest" description="Disordered" evidence="1">
    <location>
        <begin position="426"/>
        <end position="449"/>
    </location>
</feature>
<evidence type="ECO:0000313" key="4">
    <source>
        <dbReference type="Proteomes" id="UP000029120"/>
    </source>
</evidence>
<dbReference type="EMBL" id="CM002874">
    <property type="protein sequence ID" value="KFK30938.1"/>
    <property type="molecule type" value="Genomic_DNA"/>
</dbReference>
<dbReference type="eggNOG" id="KOG1075">
    <property type="taxonomic scope" value="Eukaryota"/>
</dbReference>
<dbReference type="Gene3D" id="4.10.60.10">
    <property type="entry name" value="Zinc finger, CCHC-type"/>
    <property type="match status" value="1"/>
</dbReference>
<dbReference type="GO" id="GO:0008270">
    <property type="term" value="F:zinc ion binding"/>
    <property type="evidence" value="ECO:0007669"/>
    <property type="project" value="InterPro"/>
</dbReference>
<dbReference type="PANTHER" id="PTHR31286">
    <property type="entry name" value="GLYCINE-RICH CELL WALL STRUCTURAL PROTEIN 1.8-LIKE"/>
    <property type="match status" value="1"/>
</dbReference>
<evidence type="ECO:0000313" key="3">
    <source>
        <dbReference type="EMBL" id="KFK30938.1"/>
    </source>
</evidence>
<evidence type="ECO:0000256" key="1">
    <source>
        <dbReference type="SAM" id="MobiDB-lite"/>
    </source>
</evidence>
<dbReference type="PANTHER" id="PTHR31286:SF55">
    <property type="entry name" value="DUF4283 DOMAIN-CONTAINING PROTEIN"/>
    <property type="match status" value="1"/>
</dbReference>
<dbReference type="AlphaFoldDB" id="A0A087GM36"/>
<feature type="compositionally biased region" description="Polar residues" evidence="1">
    <location>
        <begin position="71"/>
        <end position="80"/>
    </location>
</feature>
<dbReference type="GO" id="GO:0003676">
    <property type="term" value="F:nucleic acid binding"/>
    <property type="evidence" value="ECO:0007669"/>
    <property type="project" value="InterPro"/>
</dbReference>
<keyword evidence="4" id="KW-1185">Reference proteome</keyword>
<evidence type="ECO:0000259" key="2">
    <source>
        <dbReference type="Pfam" id="PF14111"/>
    </source>
</evidence>
<gene>
    <name evidence="3" type="ordered locus">AALP_Aa6g046000</name>
</gene>
<dbReference type="InterPro" id="IPR025558">
    <property type="entry name" value="DUF4283"/>
</dbReference>
<dbReference type="Gramene" id="KFK30938">
    <property type="protein sequence ID" value="KFK30938"/>
    <property type="gene ID" value="AALP_AA6G046000"/>
</dbReference>
<dbReference type="Pfam" id="PF14111">
    <property type="entry name" value="DUF4283"/>
    <property type="match status" value="1"/>
</dbReference>
<feature type="region of interest" description="Disordered" evidence="1">
    <location>
        <begin position="315"/>
        <end position="346"/>
    </location>
</feature>
<feature type="compositionally biased region" description="Basic residues" evidence="1">
    <location>
        <begin position="329"/>
        <end position="341"/>
    </location>
</feature>
<dbReference type="InterPro" id="IPR036875">
    <property type="entry name" value="Znf_CCHC_sf"/>
</dbReference>
<dbReference type="InterPro" id="IPR040256">
    <property type="entry name" value="At4g02000-like"/>
</dbReference>
<protein>
    <recommendedName>
        <fullName evidence="2">DUF4283 domain-containing protein</fullName>
    </recommendedName>
</protein>
<organism evidence="3 4">
    <name type="scientific">Arabis alpina</name>
    <name type="common">Alpine rock-cress</name>
    <dbReference type="NCBI Taxonomy" id="50452"/>
    <lineage>
        <taxon>Eukaryota</taxon>
        <taxon>Viridiplantae</taxon>
        <taxon>Streptophyta</taxon>
        <taxon>Embryophyta</taxon>
        <taxon>Tracheophyta</taxon>
        <taxon>Spermatophyta</taxon>
        <taxon>Magnoliopsida</taxon>
        <taxon>eudicotyledons</taxon>
        <taxon>Gunneridae</taxon>
        <taxon>Pentapetalae</taxon>
        <taxon>rosids</taxon>
        <taxon>malvids</taxon>
        <taxon>Brassicales</taxon>
        <taxon>Brassicaceae</taxon>
        <taxon>Arabideae</taxon>
        <taxon>Arabis</taxon>
    </lineage>
</organism>
<dbReference type="OrthoDB" id="1112563at2759"/>
<name>A0A087GM36_ARAAL</name>
<accession>A0A087GM36</accession>
<feature type="domain" description="DUF4283" evidence="2">
    <location>
        <begin position="114"/>
        <end position="198"/>
    </location>
</feature>
<feature type="region of interest" description="Disordered" evidence="1">
    <location>
        <begin position="36"/>
        <end position="81"/>
    </location>
</feature>
<feature type="compositionally biased region" description="Acidic residues" evidence="1">
    <location>
        <begin position="429"/>
        <end position="449"/>
    </location>
</feature>
<dbReference type="Proteomes" id="UP000029120">
    <property type="component" value="Chromosome 6"/>
</dbReference>
<proteinExistence type="predicted"/>
<sequence length="474" mass="52107">MQEEVLTNSKQILGSVLAVPVSTKASPSRLVSEDVADAVEDLLPRSTPAQTPMANPAAPSSGKQEPPASNPARNSWTSVVKGSAKKLTRKGTAFTLESGEACVKIPNAIIERNKKAWECFVLGQFYSDPPSQGTIHNIVNGIWSKQMRDISVSKMEGNAFLFRIPNTHTRNRVINQRLWQIEGQTMFVADWEPGVIPAKPELTFAPIWLELRNVPLQFFHEEGLEHIAGLVGEPDVLHPTTANKSNLEVAKVFTYIDPRKPLPEAVNVQFDSGEIRRVLVSSPWMPPVCAHCKEIGHSLRHCRKAPITCKGCSSKTHNSGECPKANITRAKRQRSPRRRRSRTAEAIQPPTIEVPPEERNAGLQVWAVKGKSKPTVVQTEMTSSLVITKGLPLGDPNNQCLGEASSSVLIQEKERPHPGILVSNSEVFSEAEPDSDDEVDDYAESSDGEEEAILAKLSKKQQVVQRGKSLKTLV</sequence>
<dbReference type="SUPFAM" id="SSF57756">
    <property type="entry name" value="Retrovirus zinc finger-like domains"/>
    <property type="match status" value="1"/>
</dbReference>
<reference evidence="4" key="1">
    <citation type="journal article" date="2015" name="Nat. Plants">
        <title>Genome expansion of Arabis alpina linked with retrotransposition and reduced symmetric DNA methylation.</title>
        <authorList>
            <person name="Willing E.M."/>
            <person name="Rawat V."/>
            <person name="Mandakova T."/>
            <person name="Maumus F."/>
            <person name="James G.V."/>
            <person name="Nordstroem K.J."/>
            <person name="Becker C."/>
            <person name="Warthmann N."/>
            <person name="Chica C."/>
            <person name="Szarzynska B."/>
            <person name="Zytnicki M."/>
            <person name="Albani M.C."/>
            <person name="Kiefer C."/>
            <person name="Bergonzi S."/>
            <person name="Castaings L."/>
            <person name="Mateos J.L."/>
            <person name="Berns M.C."/>
            <person name="Bujdoso N."/>
            <person name="Piofczyk T."/>
            <person name="de Lorenzo L."/>
            <person name="Barrero-Sicilia C."/>
            <person name="Mateos I."/>
            <person name="Piednoel M."/>
            <person name="Hagmann J."/>
            <person name="Chen-Min-Tao R."/>
            <person name="Iglesias-Fernandez R."/>
            <person name="Schuster S.C."/>
            <person name="Alonso-Blanco C."/>
            <person name="Roudier F."/>
            <person name="Carbonero P."/>
            <person name="Paz-Ares J."/>
            <person name="Davis S.J."/>
            <person name="Pecinka A."/>
            <person name="Quesneville H."/>
            <person name="Colot V."/>
            <person name="Lysak M.A."/>
            <person name="Weigel D."/>
            <person name="Coupland G."/>
            <person name="Schneeberger K."/>
        </authorList>
    </citation>
    <scope>NUCLEOTIDE SEQUENCE [LARGE SCALE GENOMIC DNA]</scope>
    <source>
        <strain evidence="4">cv. Pajares</strain>
    </source>
</reference>